<dbReference type="Proteomes" id="UP001474421">
    <property type="component" value="Unassembled WGS sequence"/>
</dbReference>
<dbReference type="GO" id="GO:0008654">
    <property type="term" value="P:phospholipid biosynthetic process"/>
    <property type="evidence" value="ECO:0007669"/>
    <property type="project" value="TreeGrafter"/>
</dbReference>
<gene>
    <name evidence="2" type="ORF">NXF25_014710</name>
</gene>
<dbReference type="InterPro" id="IPR022284">
    <property type="entry name" value="GPAT/DHAPAT"/>
</dbReference>
<dbReference type="AlphaFoldDB" id="A0AAW1B0D7"/>
<accession>A0AAW1B0D7</accession>
<comment type="caution">
    <text evidence="2">The sequence shown here is derived from an EMBL/GenBank/DDBJ whole genome shotgun (WGS) entry which is preliminary data.</text>
</comment>
<keyword evidence="2" id="KW-0012">Acyltransferase</keyword>
<evidence type="ECO:0000313" key="2">
    <source>
        <dbReference type="EMBL" id="KAK9395364.1"/>
    </source>
</evidence>
<dbReference type="GO" id="GO:0006631">
    <property type="term" value="P:fatty acid metabolic process"/>
    <property type="evidence" value="ECO:0007669"/>
    <property type="project" value="TreeGrafter"/>
</dbReference>
<dbReference type="InterPro" id="IPR045520">
    <property type="entry name" value="GPAT/DHAPAT_C"/>
</dbReference>
<evidence type="ECO:0000313" key="3">
    <source>
        <dbReference type="Proteomes" id="UP001474421"/>
    </source>
</evidence>
<organism evidence="2 3">
    <name type="scientific">Crotalus adamanteus</name>
    <name type="common">Eastern diamondback rattlesnake</name>
    <dbReference type="NCBI Taxonomy" id="8729"/>
    <lineage>
        <taxon>Eukaryota</taxon>
        <taxon>Metazoa</taxon>
        <taxon>Chordata</taxon>
        <taxon>Craniata</taxon>
        <taxon>Vertebrata</taxon>
        <taxon>Euteleostomi</taxon>
        <taxon>Lepidosauria</taxon>
        <taxon>Squamata</taxon>
        <taxon>Bifurcata</taxon>
        <taxon>Unidentata</taxon>
        <taxon>Episquamata</taxon>
        <taxon>Toxicofera</taxon>
        <taxon>Serpentes</taxon>
        <taxon>Colubroidea</taxon>
        <taxon>Viperidae</taxon>
        <taxon>Crotalinae</taxon>
        <taxon>Crotalus</taxon>
    </lineage>
</organism>
<name>A0AAW1B0D7_CROAD</name>
<reference evidence="2 3" key="1">
    <citation type="journal article" date="2024" name="Proc. Natl. Acad. Sci. U.S.A.">
        <title>The genetic regulatory architecture and epigenomic basis for age-related changes in rattlesnake venom.</title>
        <authorList>
            <person name="Hogan M.P."/>
            <person name="Holding M.L."/>
            <person name="Nystrom G.S."/>
            <person name="Colston T.J."/>
            <person name="Bartlett D.A."/>
            <person name="Mason A.J."/>
            <person name="Ellsworth S.A."/>
            <person name="Rautsaw R.M."/>
            <person name="Lawrence K.C."/>
            <person name="Strickland J.L."/>
            <person name="He B."/>
            <person name="Fraser P."/>
            <person name="Margres M.J."/>
            <person name="Gilbert D.M."/>
            <person name="Gibbs H.L."/>
            <person name="Parkinson C.L."/>
            <person name="Rokyta D.R."/>
        </authorList>
    </citation>
    <scope>NUCLEOTIDE SEQUENCE [LARGE SCALE GENOMIC DNA]</scope>
    <source>
        <strain evidence="2">DRR0105</strain>
    </source>
</reference>
<protein>
    <submittedName>
        <fullName evidence="2">Glycerol-3-phosphate acyltransferase 2 mitochondrial</fullName>
    </submittedName>
</protein>
<dbReference type="GO" id="GO:0031966">
    <property type="term" value="C:mitochondrial membrane"/>
    <property type="evidence" value="ECO:0007669"/>
    <property type="project" value="TreeGrafter"/>
</dbReference>
<dbReference type="Pfam" id="PF19277">
    <property type="entry name" value="GPAT_C"/>
    <property type="match status" value="1"/>
</dbReference>
<dbReference type="PANTHER" id="PTHR12563">
    <property type="entry name" value="GLYCEROL-3-PHOSPHATE ACYLTRANSFERASE"/>
    <property type="match status" value="1"/>
</dbReference>
<sequence>MDLGVNLEIVRPFLGKYRSFVGRCCQKCTPKSWGFFFHKPLASMGFCNVIKITEENTRYRGWLVRRLCHFLTVCDWRLSAEMPPNLQERLFLTQRVQEAVSPKGSGDAARTNLSAEEWMKEIQRILCQIQACLSPFLLRFCHWVLLKFLTRMFLKVIVHKGQLEMVHRAGEANTPMVFLSTHKSHLDGLWLPFLLASQGVAIPRVAWENNTFTPSYRALLALLGGVFLPQGMGQRWDGEEDALSRAVVASYIEELLLSKQSLLIFLEEVFSGSQQLSLSGRAWLSLVLNAYYAGTIPDVLIVPVSISYEKAPDFIHRGKESPSQTLGLWTTVWTLCRAACWGLGCVRIDLAQPFSLQEFVTNRCFRQNSSRKQLKELLLPEILGSCSSILDCEKVECWPTSSQDIVALTVEEQVLLDNLSLHALNAGISCSAIMAVHILSALLHKHQEGVFLSRLMQDFVWITDEILMRNCDVGFSGRVRDVLCHGLSLLRECITLFRLSLGDVLVVPKKTEAAIRELSQHSMALLPVFIQEAVGACSINALLMEVLPYLGSPEQLGNFVLAHEELHNKSVLLVQLLPKDFLLRQPCQSVHYYCQHALDKLVECGLLVAEEVHSDHFVCDTAQKGFAEKFLWKATEDFVDNDSRDETEKQCFKVNQSESCSNLFVFLCGLLGPLLKTLERAIVFLQEVDFPQPESLFLEELHQALARLAREDGSFECANKALTATAIRICKELGVFKEVMEEKKLILHLSETFTAQENQKKLEKFIHQFIY</sequence>
<dbReference type="GO" id="GO:0004366">
    <property type="term" value="F:glycerol-3-phosphate O-acyltransferase activity"/>
    <property type="evidence" value="ECO:0007669"/>
    <property type="project" value="TreeGrafter"/>
</dbReference>
<evidence type="ECO:0000259" key="1">
    <source>
        <dbReference type="SMART" id="SM00563"/>
    </source>
</evidence>
<feature type="domain" description="Phospholipid/glycerol acyltransferase" evidence="1">
    <location>
        <begin position="176"/>
        <end position="309"/>
    </location>
</feature>
<dbReference type="SMART" id="SM00563">
    <property type="entry name" value="PlsC"/>
    <property type="match status" value="1"/>
</dbReference>
<dbReference type="GO" id="GO:0006072">
    <property type="term" value="P:glycerol-3-phosphate metabolic process"/>
    <property type="evidence" value="ECO:0007669"/>
    <property type="project" value="TreeGrafter"/>
</dbReference>
<keyword evidence="2" id="KW-0808">Transferase</keyword>
<keyword evidence="3" id="KW-1185">Reference proteome</keyword>
<dbReference type="InterPro" id="IPR002123">
    <property type="entry name" value="Plipid/glycerol_acylTrfase"/>
</dbReference>
<proteinExistence type="predicted"/>
<dbReference type="GO" id="GO:0019432">
    <property type="term" value="P:triglyceride biosynthetic process"/>
    <property type="evidence" value="ECO:0007669"/>
    <property type="project" value="TreeGrafter"/>
</dbReference>
<dbReference type="Pfam" id="PF01553">
    <property type="entry name" value="Acyltransferase"/>
    <property type="match status" value="1"/>
</dbReference>
<dbReference type="PANTHER" id="PTHR12563:SF15">
    <property type="entry name" value="GLYCEROL-3-PHOSPHATE ACYLTRANSFERASE 2, MITOCHONDRIAL"/>
    <property type="match status" value="1"/>
</dbReference>
<dbReference type="EMBL" id="JAOTOJ010000010">
    <property type="protein sequence ID" value="KAK9395364.1"/>
    <property type="molecule type" value="Genomic_DNA"/>
</dbReference>
<dbReference type="GO" id="GO:0034587">
    <property type="term" value="P:piRNA processing"/>
    <property type="evidence" value="ECO:0007669"/>
    <property type="project" value="TreeGrafter"/>
</dbReference>